<feature type="active site" description="Proton acceptor" evidence="6">
    <location>
        <position position="214"/>
    </location>
</feature>
<dbReference type="InterPro" id="IPR008271">
    <property type="entry name" value="Ser/Thr_kinase_AS"/>
</dbReference>
<keyword evidence="5 7" id="KW-0067">ATP-binding</keyword>
<gene>
    <name evidence="11" type="primary">srk1</name>
    <name evidence="11" type="ORF">H4R34_004095</name>
</gene>
<keyword evidence="12" id="KW-1185">Reference proteome</keyword>
<dbReference type="SMART" id="SM00220">
    <property type="entry name" value="S_TKc"/>
    <property type="match status" value="1"/>
</dbReference>
<dbReference type="PANTHER" id="PTHR24350">
    <property type="entry name" value="SERINE/THREONINE-PROTEIN KINASE IAL-RELATED"/>
    <property type="match status" value="1"/>
</dbReference>
<dbReference type="OrthoDB" id="1738954at2759"/>
<dbReference type="InterPro" id="IPR011009">
    <property type="entry name" value="Kinase-like_dom_sf"/>
</dbReference>
<evidence type="ECO:0000256" key="7">
    <source>
        <dbReference type="PIRSR" id="PIRSR630616-2"/>
    </source>
</evidence>
<evidence type="ECO:0000256" key="5">
    <source>
        <dbReference type="ARBA" id="ARBA00022840"/>
    </source>
</evidence>
<protein>
    <submittedName>
        <fullName evidence="11">MAPK-activated protein kinase Srk1</fullName>
    </submittedName>
</protein>
<evidence type="ECO:0000256" key="9">
    <source>
        <dbReference type="SAM" id="MobiDB-lite"/>
    </source>
</evidence>
<dbReference type="PROSITE" id="PS00108">
    <property type="entry name" value="PROTEIN_KINASE_ST"/>
    <property type="match status" value="1"/>
</dbReference>
<dbReference type="GO" id="GO:0005524">
    <property type="term" value="F:ATP binding"/>
    <property type="evidence" value="ECO:0007669"/>
    <property type="project" value="UniProtKB-KW"/>
</dbReference>
<evidence type="ECO:0000256" key="3">
    <source>
        <dbReference type="ARBA" id="ARBA00022741"/>
    </source>
</evidence>
<feature type="compositionally biased region" description="Low complexity" evidence="9">
    <location>
        <begin position="661"/>
        <end position="675"/>
    </location>
</feature>
<dbReference type="AlphaFoldDB" id="A0A9W8B152"/>
<dbReference type="PROSITE" id="PS50011">
    <property type="entry name" value="PROTEIN_KINASE_DOM"/>
    <property type="match status" value="1"/>
</dbReference>
<feature type="binding site" evidence="7">
    <location>
        <begin position="218"/>
        <end position="219"/>
    </location>
    <ligand>
        <name>ATP</name>
        <dbReference type="ChEBI" id="CHEBI:30616"/>
    </ligand>
</feature>
<evidence type="ECO:0000256" key="8">
    <source>
        <dbReference type="PIRSR" id="PIRSR630616-3"/>
    </source>
</evidence>
<feature type="domain" description="Protein kinase" evidence="10">
    <location>
        <begin position="91"/>
        <end position="377"/>
    </location>
</feature>
<sequence length="824" mass="89385">MISHLKTLLRPTKPSIAEVSDHRPTPSAPYPSSSASSSIPSPTSDGHPASPTTTVPRGPTTQPGPMASVGVKRAQQQQQQAQAPRTSADRFQLMQRMGDGAFSVVYKAYDRHLRKHVAIKVVRKFQMKATQRAGIYKEVSILRGLKHPNIVGLVDFRESQDYFYVIMDLVSGGELFNRIVELTYFSEALTRHVILQVAEAIRYLHNERGVVHRDIKPENILFEPIPHIPDPTFVSSAANRGKRDEGIFVPSIGGGGIGCVRLADFGLSKVIWNEPTLTPCGTVGYTAPEIVNDQKYSTGVDMWALGCVLYTLLCGFPPFYDEDIQTLTQKVSCGYYTFLSPWWDHISESAKDLISHLLTVNPEERYTIDEFLAHPWCQSPFPTEAGEDGWTVPSTTVHDAYEYSTASQKHKTAVPTPASGQVAQPHNHSAQDSSDQVNTRRSNPASNKPKATTEALSGYTALQEIAVATIDRSQGVVPINNTAATHTNSAASQSSDSSQSNKRGGSDSPYAMNVPAQKAKNKRAENLRIDLQSLGLERKLGNGGLPSAVFTPGGQQRVVAKTPVTPILTLKEAFDVSYAVRRVEQEEKNRRQQRTVVPLTPGGIALSSRAMPGQLTPRWPNPSTPSGTRDASALGNGYMSGTATMPRDCRSQLQSKPNVDTLASSSHAATALSSHPAGQHQLPASSSSETARPMAPHSEPAKAEPLLPSATLDTVLASYTNPLFSPQMEVDDLDDDHRLIKMLFQRNADRLVSHIVGPSSEPATVANPHLPSDTLATVTEVSSSGEMSPPTTAYSLHTHVSMPYTPPLERDDEGSVTADDDSTL</sequence>
<feature type="region of interest" description="Disordered" evidence="9">
    <location>
        <begin position="782"/>
        <end position="824"/>
    </location>
</feature>
<feature type="region of interest" description="Disordered" evidence="9">
    <location>
        <begin position="1"/>
        <end position="88"/>
    </location>
</feature>
<feature type="non-terminal residue" evidence="11">
    <location>
        <position position="824"/>
    </location>
</feature>
<dbReference type="SUPFAM" id="SSF56112">
    <property type="entry name" value="Protein kinase-like (PK-like)"/>
    <property type="match status" value="1"/>
</dbReference>
<evidence type="ECO:0000256" key="2">
    <source>
        <dbReference type="ARBA" id="ARBA00022679"/>
    </source>
</evidence>
<feature type="compositionally biased region" description="Polar residues" evidence="9">
    <location>
        <begin position="782"/>
        <end position="795"/>
    </location>
</feature>
<organism evidence="11 12">
    <name type="scientific">Dimargaris verticillata</name>
    <dbReference type="NCBI Taxonomy" id="2761393"/>
    <lineage>
        <taxon>Eukaryota</taxon>
        <taxon>Fungi</taxon>
        <taxon>Fungi incertae sedis</taxon>
        <taxon>Zoopagomycota</taxon>
        <taxon>Kickxellomycotina</taxon>
        <taxon>Dimargaritomycetes</taxon>
        <taxon>Dimargaritales</taxon>
        <taxon>Dimargaritaceae</taxon>
        <taxon>Dimargaris</taxon>
    </lineage>
</organism>
<keyword evidence="2" id="KW-0808">Transferase</keyword>
<name>A0A9W8B152_9FUNG</name>
<feature type="compositionally biased region" description="Low complexity" evidence="9">
    <location>
        <begin position="485"/>
        <end position="500"/>
    </location>
</feature>
<dbReference type="Gene3D" id="1.10.510.10">
    <property type="entry name" value="Transferase(Phosphotransferase) domain 1"/>
    <property type="match status" value="1"/>
</dbReference>
<keyword evidence="4 11" id="KW-0418">Kinase</keyword>
<dbReference type="Proteomes" id="UP001151582">
    <property type="component" value="Unassembled WGS sequence"/>
</dbReference>
<feature type="compositionally biased region" description="Low complexity" evidence="9">
    <location>
        <begin position="30"/>
        <end position="44"/>
    </location>
</feature>
<feature type="compositionally biased region" description="Low complexity" evidence="9">
    <location>
        <begin position="74"/>
        <end position="83"/>
    </location>
</feature>
<evidence type="ECO:0000256" key="4">
    <source>
        <dbReference type="ARBA" id="ARBA00022777"/>
    </source>
</evidence>
<feature type="region of interest" description="Disordered" evidence="9">
    <location>
        <begin position="602"/>
        <end position="706"/>
    </location>
</feature>
<evidence type="ECO:0000256" key="6">
    <source>
        <dbReference type="PIRSR" id="PIRSR630616-1"/>
    </source>
</evidence>
<dbReference type="GO" id="GO:0004674">
    <property type="term" value="F:protein serine/threonine kinase activity"/>
    <property type="evidence" value="ECO:0007669"/>
    <property type="project" value="UniProtKB-KW"/>
</dbReference>
<feature type="region of interest" description="Disordered" evidence="9">
    <location>
        <begin position="485"/>
        <end position="525"/>
    </location>
</feature>
<reference evidence="11" key="1">
    <citation type="submission" date="2022-07" db="EMBL/GenBank/DDBJ databases">
        <title>Phylogenomic reconstructions and comparative analyses of Kickxellomycotina fungi.</title>
        <authorList>
            <person name="Reynolds N.K."/>
            <person name="Stajich J.E."/>
            <person name="Barry K."/>
            <person name="Grigoriev I.V."/>
            <person name="Crous P."/>
            <person name="Smith M.E."/>
        </authorList>
    </citation>
    <scope>NUCLEOTIDE SEQUENCE</scope>
    <source>
        <strain evidence="11">RSA 567</strain>
    </source>
</reference>
<keyword evidence="3 7" id="KW-0547">Nucleotide-binding</keyword>
<feature type="binding site" evidence="7">
    <location>
        <position position="120"/>
    </location>
    <ligand>
        <name>ATP</name>
        <dbReference type="ChEBI" id="CHEBI:30616"/>
    </ligand>
</feature>
<accession>A0A9W8B152</accession>
<dbReference type="Pfam" id="PF00069">
    <property type="entry name" value="Pkinase"/>
    <property type="match status" value="1"/>
</dbReference>
<dbReference type="Gene3D" id="3.30.200.20">
    <property type="entry name" value="Phosphorylase Kinase, domain 1"/>
    <property type="match status" value="1"/>
</dbReference>
<evidence type="ECO:0000313" key="11">
    <source>
        <dbReference type="EMBL" id="KAJ1976108.1"/>
    </source>
</evidence>
<evidence type="ECO:0000259" key="10">
    <source>
        <dbReference type="PROSITE" id="PS50011"/>
    </source>
</evidence>
<feature type="compositionally biased region" description="Polar residues" evidence="9">
    <location>
        <begin position="50"/>
        <end position="63"/>
    </location>
</feature>
<proteinExistence type="predicted"/>
<dbReference type="InterPro" id="IPR000719">
    <property type="entry name" value="Prot_kinase_dom"/>
</dbReference>
<comment type="caution">
    <text evidence="11">The sequence shown here is derived from an EMBL/GenBank/DDBJ whole genome shotgun (WGS) entry which is preliminary data.</text>
</comment>
<feature type="cross-link" description="Glycyl lysine isopeptide (Lys-Gly) (interchain with G-Cter in SUMO2)" evidence="8">
    <location>
        <position position="216"/>
    </location>
</feature>
<evidence type="ECO:0000256" key="1">
    <source>
        <dbReference type="ARBA" id="ARBA00022527"/>
    </source>
</evidence>
<evidence type="ECO:0000313" key="12">
    <source>
        <dbReference type="Proteomes" id="UP001151582"/>
    </source>
</evidence>
<feature type="region of interest" description="Disordered" evidence="9">
    <location>
        <begin position="403"/>
        <end position="454"/>
    </location>
</feature>
<dbReference type="EMBL" id="JANBQB010000463">
    <property type="protein sequence ID" value="KAJ1976108.1"/>
    <property type="molecule type" value="Genomic_DNA"/>
</dbReference>
<feature type="binding site" evidence="7">
    <location>
        <position position="264"/>
    </location>
    <ligand>
        <name>ATP</name>
        <dbReference type="ChEBI" id="CHEBI:30616"/>
    </ligand>
</feature>
<feature type="compositionally biased region" description="Polar residues" evidence="9">
    <location>
        <begin position="418"/>
        <end position="450"/>
    </location>
</feature>
<dbReference type="InterPro" id="IPR030616">
    <property type="entry name" value="Aur-like"/>
</dbReference>
<keyword evidence="1" id="KW-0723">Serine/threonine-protein kinase</keyword>
<feature type="compositionally biased region" description="Acidic residues" evidence="9">
    <location>
        <begin position="810"/>
        <end position="824"/>
    </location>
</feature>